<evidence type="ECO:0000313" key="1">
    <source>
        <dbReference type="EMBL" id="TFL02640.1"/>
    </source>
</evidence>
<keyword evidence="2" id="KW-1185">Reference proteome</keyword>
<dbReference type="AlphaFoldDB" id="A0A5C3QP89"/>
<dbReference type="OrthoDB" id="3071265at2759"/>
<sequence length="158" mass="17855">MTGRCTGKWESAPWIFSAVCKKQRQVALSHRYLWAEFRLQPGLPVDVAIQVLCRRMEIQAERSENCLLDMAVDLSGIDNLPDTMRSVVQDTAQSLLASSHRCLSLVLAGPQNILPENDVVYKHLERLSIENYSWTTRKKSLGQTPKLTTVALIDVFIL</sequence>
<dbReference type="Proteomes" id="UP000305067">
    <property type="component" value="Unassembled WGS sequence"/>
</dbReference>
<organism evidence="1 2">
    <name type="scientific">Pterulicium gracile</name>
    <dbReference type="NCBI Taxonomy" id="1884261"/>
    <lineage>
        <taxon>Eukaryota</taxon>
        <taxon>Fungi</taxon>
        <taxon>Dikarya</taxon>
        <taxon>Basidiomycota</taxon>
        <taxon>Agaricomycotina</taxon>
        <taxon>Agaricomycetes</taxon>
        <taxon>Agaricomycetidae</taxon>
        <taxon>Agaricales</taxon>
        <taxon>Pleurotineae</taxon>
        <taxon>Pterulaceae</taxon>
        <taxon>Pterulicium</taxon>
    </lineage>
</organism>
<evidence type="ECO:0000313" key="2">
    <source>
        <dbReference type="Proteomes" id="UP000305067"/>
    </source>
</evidence>
<proteinExistence type="predicted"/>
<protein>
    <submittedName>
        <fullName evidence="1">Uncharacterized protein</fullName>
    </submittedName>
</protein>
<name>A0A5C3QP89_9AGAR</name>
<accession>A0A5C3QP89</accession>
<reference evidence="1 2" key="1">
    <citation type="journal article" date="2019" name="Nat. Ecol. Evol.">
        <title>Megaphylogeny resolves global patterns of mushroom evolution.</title>
        <authorList>
            <person name="Varga T."/>
            <person name="Krizsan K."/>
            <person name="Foldi C."/>
            <person name="Dima B."/>
            <person name="Sanchez-Garcia M."/>
            <person name="Sanchez-Ramirez S."/>
            <person name="Szollosi G.J."/>
            <person name="Szarkandi J.G."/>
            <person name="Papp V."/>
            <person name="Albert L."/>
            <person name="Andreopoulos W."/>
            <person name="Angelini C."/>
            <person name="Antonin V."/>
            <person name="Barry K.W."/>
            <person name="Bougher N.L."/>
            <person name="Buchanan P."/>
            <person name="Buyck B."/>
            <person name="Bense V."/>
            <person name="Catcheside P."/>
            <person name="Chovatia M."/>
            <person name="Cooper J."/>
            <person name="Damon W."/>
            <person name="Desjardin D."/>
            <person name="Finy P."/>
            <person name="Geml J."/>
            <person name="Haridas S."/>
            <person name="Hughes K."/>
            <person name="Justo A."/>
            <person name="Karasinski D."/>
            <person name="Kautmanova I."/>
            <person name="Kiss B."/>
            <person name="Kocsube S."/>
            <person name="Kotiranta H."/>
            <person name="LaButti K.M."/>
            <person name="Lechner B.E."/>
            <person name="Liimatainen K."/>
            <person name="Lipzen A."/>
            <person name="Lukacs Z."/>
            <person name="Mihaltcheva S."/>
            <person name="Morgado L.N."/>
            <person name="Niskanen T."/>
            <person name="Noordeloos M.E."/>
            <person name="Ohm R.A."/>
            <person name="Ortiz-Santana B."/>
            <person name="Ovrebo C."/>
            <person name="Racz N."/>
            <person name="Riley R."/>
            <person name="Savchenko A."/>
            <person name="Shiryaev A."/>
            <person name="Soop K."/>
            <person name="Spirin V."/>
            <person name="Szebenyi C."/>
            <person name="Tomsovsky M."/>
            <person name="Tulloss R.E."/>
            <person name="Uehling J."/>
            <person name="Grigoriev I.V."/>
            <person name="Vagvolgyi C."/>
            <person name="Papp T."/>
            <person name="Martin F.M."/>
            <person name="Miettinen O."/>
            <person name="Hibbett D.S."/>
            <person name="Nagy L.G."/>
        </authorList>
    </citation>
    <scope>NUCLEOTIDE SEQUENCE [LARGE SCALE GENOMIC DNA]</scope>
    <source>
        <strain evidence="1 2">CBS 309.79</strain>
    </source>
</reference>
<dbReference type="EMBL" id="ML178822">
    <property type="protein sequence ID" value="TFL02640.1"/>
    <property type="molecule type" value="Genomic_DNA"/>
</dbReference>
<gene>
    <name evidence="1" type="ORF">BDV98DRAFT_566160</name>
</gene>